<name>A0A7Z2JEI0_9BURK</name>
<dbReference type="Proteomes" id="UP000434209">
    <property type="component" value="Chromosome 4"/>
</dbReference>
<gene>
    <name evidence="1" type="ORF">FAZ97_34685</name>
</gene>
<dbReference type="KEGG" id="pacp:FAZ97_34685"/>
<evidence type="ECO:0000313" key="2">
    <source>
        <dbReference type="Proteomes" id="UP000434209"/>
    </source>
</evidence>
<dbReference type="RefSeq" id="WP_158763238.1">
    <property type="nucleotide sequence ID" value="NZ_CP046912.1"/>
</dbReference>
<accession>A0A7Z2JEI0</accession>
<evidence type="ECO:0000313" key="1">
    <source>
        <dbReference type="EMBL" id="QGZ60065.1"/>
    </source>
</evidence>
<proteinExistence type="predicted"/>
<reference evidence="1 2" key="1">
    <citation type="submission" date="2019-12" db="EMBL/GenBank/DDBJ databases">
        <title>Paraburkholderia acidiphila 7Q-K02 sp. nov and Paraburkholderia acidisoli DHF22 sp. nov., two strains isolated from forest soil.</title>
        <authorList>
            <person name="Gao Z."/>
            <person name="Qiu L."/>
        </authorList>
    </citation>
    <scope>NUCLEOTIDE SEQUENCE [LARGE SCALE GENOMIC DNA]</scope>
    <source>
        <strain evidence="1 2">7Q-K02</strain>
    </source>
</reference>
<dbReference type="AlphaFoldDB" id="A0A7Z2JEI0"/>
<dbReference type="EMBL" id="CP046912">
    <property type="protein sequence ID" value="QGZ60065.1"/>
    <property type="molecule type" value="Genomic_DNA"/>
</dbReference>
<protein>
    <submittedName>
        <fullName evidence="1">Uncharacterized protein</fullName>
    </submittedName>
</protein>
<keyword evidence="2" id="KW-1185">Reference proteome</keyword>
<organism evidence="1 2">
    <name type="scientific">Paraburkholderia acidiphila</name>
    <dbReference type="NCBI Taxonomy" id="2571747"/>
    <lineage>
        <taxon>Bacteria</taxon>
        <taxon>Pseudomonadati</taxon>
        <taxon>Pseudomonadota</taxon>
        <taxon>Betaproteobacteria</taxon>
        <taxon>Burkholderiales</taxon>
        <taxon>Burkholderiaceae</taxon>
        <taxon>Paraburkholderia</taxon>
    </lineage>
</organism>
<sequence>MHVDCLALAPGEQDMEIVTTIVSALAAGALASMKDIGSDAVKTAYGKLKDAIIDRTGRKGAIDSLEEDPSDDRQKDVVSAAITKVGADADPEVARLTRELNELLERLTPEQQRVVGVEIVRLKGNNLNLKEIESSGDGVKVHDTDMRGDVTIENVKAGIGASKKKTE</sequence>